<protein>
    <submittedName>
        <fullName evidence="3">Glycoside hydrolase</fullName>
    </submittedName>
</protein>
<dbReference type="Pfam" id="PF00534">
    <property type="entry name" value="Glycos_transf_1"/>
    <property type="match status" value="1"/>
</dbReference>
<dbReference type="SUPFAM" id="SSF53756">
    <property type="entry name" value="UDP-Glycosyltransferase/glycogen phosphorylase"/>
    <property type="match status" value="1"/>
</dbReference>
<evidence type="ECO:0000259" key="2">
    <source>
        <dbReference type="Pfam" id="PF13439"/>
    </source>
</evidence>
<dbReference type="OrthoDB" id="9787617at2"/>
<dbReference type="GO" id="GO:0016787">
    <property type="term" value="F:hydrolase activity"/>
    <property type="evidence" value="ECO:0007669"/>
    <property type="project" value="UniProtKB-KW"/>
</dbReference>
<comment type="caution">
    <text evidence="3">The sequence shown here is derived from an EMBL/GenBank/DDBJ whole genome shotgun (WGS) entry which is preliminary data.</text>
</comment>
<reference evidence="3 4" key="1">
    <citation type="submission" date="2018-02" db="EMBL/GenBank/DDBJ databases">
        <authorList>
            <person name="Cohen D.B."/>
            <person name="Kent A.D."/>
        </authorList>
    </citation>
    <scope>NUCLEOTIDE SEQUENCE [LARGE SCALE GENOMIC DNA]</scope>
    <source>
        <strain evidence="3 4">CCAP 1448/3</strain>
    </source>
</reference>
<reference evidence="3 4" key="2">
    <citation type="submission" date="2018-03" db="EMBL/GenBank/DDBJ databases">
        <title>The ancient ancestry and fast evolution of plastids.</title>
        <authorList>
            <person name="Moore K.R."/>
            <person name="Magnabosco C."/>
            <person name="Momper L."/>
            <person name="Gold D.A."/>
            <person name="Bosak T."/>
            <person name="Fournier G.P."/>
        </authorList>
    </citation>
    <scope>NUCLEOTIDE SEQUENCE [LARGE SCALE GENOMIC DNA]</scope>
    <source>
        <strain evidence="3 4">CCAP 1448/3</strain>
    </source>
</reference>
<accession>A0A2T1C0T1</accession>
<dbReference type="PANTHER" id="PTHR12526">
    <property type="entry name" value="GLYCOSYLTRANSFERASE"/>
    <property type="match status" value="1"/>
</dbReference>
<gene>
    <name evidence="3" type="ORF">C7B64_15995</name>
</gene>
<dbReference type="InterPro" id="IPR001296">
    <property type="entry name" value="Glyco_trans_1"/>
</dbReference>
<feature type="domain" description="Glycosyltransferase subfamily 4-like N-terminal" evidence="2">
    <location>
        <begin position="14"/>
        <end position="177"/>
    </location>
</feature>
<dbReference type="GO" id="GO:0016757">
    <property type="term" value="F:glycosyltransferase activity"/>
    <property type="evidence" value="ECO:0007669"/>
    <property type="project" value="InterPro"/>
</dbReference>
<keyword evidence="3" id="KW-0378">Hydrolase</keyword>
<dbReference type="Proteomes" id="UP000238762">
    <property type="component" value="Unassembled WGS sequence"/>
</dbReference>
<evidence type="ECO:0000313" key="3">
    <source>
        <dbReference type="EMBL" id="PSB01870.1"/>
    </source>
</evidence>
<dbReference type="InterPro" id="IPR028098">
    <property type="entry name" value="Glyco_trans_4-like_N"/>
</dbReference>
<keyword evidence="4" id="KW-1185">Reference proteome</keyword>
<proteinExistence type="predicted"/>
<dbReference type="Pfam" id="PF13439">
    <property type="entry name" value="Glyco_transf_4"/>
    <property type="match status" value="1"/>
</dbReference>
<evidence type="ECO:0000313" key="4">
    <source>
        <dbReference type="Proteomes" id="UP000238762"/>
    </source>
</evidence>
<evidence type="ECO:0000259" key="1">
    <source>
        <dbReference type="Pfam" id="PF00534"/>
    </source>
</evidence>
<dbReference type="EMBL" id="PVWJ01000083">
    <property type="protein sequence ID" value="PSB01870.1"/>
    <property type="molecule type" value="Genomic_DNA"/>
</dbReference>
<dbReference type="PANTHER" id="PTHR12526:SF630">
    <property type="entry name" value="GLYCOSYLTRANSFERASE"/>
    <property type="match status" value="1"/>
</dbReference>
<organism evidence="3 4">
    <name type="scientific">Merismopedia glauca CCAP 1448/3</name>
    <dbReference type="NCBI Taxonomy" id="1296344"/>
    <lineage>
        <taxon>Bacteria</taxon>
        <taxon>Bacillati</taxon>
        <taxon>Cyanobacteriota</taxon>
        <taxon>Cyanophyceae</taxon>
        <taxon>Synechococcales</taxon>
        <taxon>Merismopediaceae</taxon>
        <taxon>Merismopedia</taxon>
    </lineage>
</organism>
<name>A0A2T1C0T1_9CYAN</name>
<feature type="domain" description="Glycosyl transferase family 1" evidence="1">
    <location>
        <begin position="186"/>
        <end position="354"/>
    </location>
</feature>
<dbReference type="Gene3D" id="3.40.50.2000">
    <property type="entry name" value="Glycogen Phosphorylase B"/>
    <property type="match status" value="2"/>
</dbReference>
<sequence>MKKIMFLTTGLSTGGAEKMLYSLLSQINRAEFTPVVVSLIPGGTIGDRFQDLSIPVHTIGLKAGAIPNPIQLIKLRKYVHQIQPDIIQGWMYHGNLAASLSRNFIDRKIPIFWSIHHSIKTLSAERLVLRNIIKIGIKFAPSCQQVIFVSQASKLQHEALGYSQNNSCVIPNGFNLETFVPSLESQRQLRQELRLPSNAFLVGKFARYHPMKDHQNFLKAAALLNSKYSDVHFILAGTDISTNNSELTQLIQHLGINNQVHLLGERQDMAHLTAALDIATVASAYGEAFPLVVGEAMSCQVPCVVTDVGDAGEIVGNTGKVVPPQNPQALATAWQELIELGTEGRGRLGIAARNRIIANFSLEKVVDQYEQLWRLSNK</sequence>
<dbReference type="AlphaFoldDB" id="A0A2T1C0T1"/>